<keyword evidence="1" id="KW-0001">2Fe-2S</keyword>
<dbReference type="Pfam" id="PF09360">
    <property type="entry name" value="zf-CDGSH"/>
    <property type="match status" value="1"/>
</dbReference>
<gene>
    <name evidence="6" type="ORF">Kalk_18165</name>
</gene>
<keyword evidence="2" id="KW-0479">Metal-binding</keyword>
<sequence>MPEQDKLSPRVASALPFPTPIKKGQDLWWCSCGLSARQPFCDGSHKDTGFSPVRVNPSKDQIYFFCGCKHSSKGPLCDGRSHQQFTAQHPADDI</sequence>
<dbReference type="KEGG" id="kak:Kalk_18165"/>
<dbReference type="EMBL" id="CP022684">
    <property type="protein sequence ID" value="AUM14230.1"/>
    <property type="molecule type" value="Genomic_DNA"/>
</dbReference>
<organism evidence="6 7">
    <name type="scientific">Ketobacter alkanivorans</name>
    <dbReference type="NCBI Taxonomy" id="1917421"/>
    <lineage>
        <taxon>Bacteria</taxon>
        <taxon>Pseudomonadati</taxon>
        <taxon>Pseudomonadota</taxon>
        <taxon>Gammaproteobacteria</taxon>
        <taxon>Pseudomonadales</taxon>
        <taxon>Ketobacteraceae</taxon>
        <taxon>Ketobacter</taxon>
    </lineage>
</organism>
<dbReference type="InterPro" id="IPR018967">
    <property type="entry name" value="FeS-contain_CDGSH-typ"/>
</dbReference>
<reference evidence="7" key="1">
    <citation type="submission" date="2017-08" db="EMBL/GenBank/DDBJ databases">
        <title>Direct submision.</title>
        <authorList>
            <person name="Kim S.-J."/>
            <person name="Rhee S.-K."/>
        </authorList>
    </citation>
    <scope>NUCLEOTIDE SEQUENCE [LARGE SCALE GENOMIC DNA]</scope>
    <source>
        <strain evidence="7">GI5</strain>
    </source>
</reference>
<dbReference type="GO" id="GO:0046872">
    <property type="term" value="F:metal ion binding"/>
    <property type="evidence" value="ECO:0007669"/>
    <property type="project" value="UniProtKB-KW"/>
</dbReference>
<dbReference type="RefSeq" id="WP_101895604.1">
    <property type="nucleotide sequence ID" value="NZ_CP022684.1"/>
</dbReference>
<evidence type="ECO:0000256" key="1">
    <source>
        <dbReference type="ARBA" id="ARBA00022714"/>
    </source>
</evidence>
<dbReference type="Proteomes" id="UP000235116">
    <property type="component" value="Chromosome"/>
</dbReference>
<protein>
    <submittedName>
        <fullName evidence="6">Glutamate synthase</fullName>
    </submittedName>
</protein>
<keyword evidence="4" id="KW-0411">Iron-sulfur</keyword>
<dbReference type="SMART" id="SM00704">
    <property type="entry name" value="ZnF_CDGSH"/>
    <property type="match status" value="2"/>
</dbReference>
<dbReference type="OrthoDB" id="9795032at2"/>
<evidence type="ECO:0000259" key="5">
    <source>
        <dbReference type="SMART" id="SM00704"/>
    </source>
</evidence>
<dbReference type="PANTHER" id="PTHR46491:SF3">
    <property type="entry name" value="CDGSH IRON-SULFUR DOMAIN-CONTAINING PROTEIN 3, MITOCHONDRIAL"/>
    <property type="match status" value="1"/>
</dbReference>
<keyword evidence="7" id="KW-1185">Reference proteome</keyword>
<dbReference type="Gene3D" id="3.40.5.90">
    <property type="entry name" value="CDGSH iron-sulfur domain, mitoNEET-type"/>
    <property type="match status" value="2"/>
</dbReference>
<evidence type="ECO:0000313" key="7">
    <source>
        <dbReference type="Proteomes" id="UP000235116"/>
    </source>
</evidence>
<dbReference type="InterPro" id="IPR042216">
    <property type="entry name" value="MitoNEET_CISD"/>
</dbReference>
<keyword evidence="3" id="KW-0408">Iron</keyword>
<dbReference type="InterPro" id="IPR052950">
    <property type="entry name" value="CISD"/>
</dbReference>
<name>A0A2K9LPS5_9GAMM</name>
<dbReference type="GO" id="GO:0051537">
    <property type="term" value="F:2 iron, 2 sulfur cluster binding"/>
    <property type="evidence" value="ECO:0007669"/>
    <property type="project" value="UniProtKB-KW"/>
</dbReference>
<feature type="domain" description="Iron-binding zinc finger CDGSH type" evidence="5">
    <location>
        <begin position="14"/>
        <end position="51"/>
    </location>
</feature>
<evidence type="ECO:0000256" key="2">
    <source>
        <dbReference type="ARBA" id="ARBA00022723"/>
    </source>
</evidence>
<evidence type="ECO:0000313" key="6">
    <source>
        <dbReference type="EMBL" id="AUM14230.1"/>
    </source>
</evidence>
<dbReference type="GO" id="GO:0005737">
    <property type="term" value="C:cytoplasm"/>
    <property type="evidence" value="ECO:0007669"/>
    <property type="project" value="UniProtKB-ARBA"/>
</dbReference>
<dbReference type="PANTHER" id="PTHR46491">
    <property type="entry name" value="CDGSH IRON SULFUR DOMAIN PROTEIN HOMOLOG"/>
    <property type="match status" value="1"/>
</dbReference>
<feature type="domain" description="Iron-binding zinc finger CDGSH type" evidence="5">
    <location>
        <begin position="52"/>
        <end position="88"/>
    </location>
</feature>
<evidence type="ECO:0000256" key="3">
    <source>
        <dbReference type="ARBA" id="ARBA00023004"/>
    </source>
</evidence>
<evidence type="ECO:0000256" key="4">
    <source>
        <dbReference type="ARBA" id="ARBA00023014"/>
    </source>
</evidence>
<accession>A0A2K9LPS5</accession>
<proteinExistence type="predicted"/>
<dbReference type="AlphaFoldDB" id="A0A2K9LPS5"/>